<dbReference type="InterPro" id="IPR029044">
    <property type="entry name" value="Nucleotide-diphossugar_trans"/>
</dbReference>
<dbReference type="Pfam" id="PF00535">
    <property type="entry name" value="Glycos_transf_2"/>
    <property type="match status" value="1"/>
</dbReference>
<dbReference type="SUPFAM" id="SSF53448">
    <property type="entry name" value="Nucleotide-diphospho-sugar transferases"/>
    <property type="match status" value="1"/>
</dbReference>
<dbReference type="Gene3D" id="3.90.550.10">
    <property type="entry name" value="Spore Coat Polysaccharide Biosynthesis Protein SpsA, Chain A"/>
    <property type="match status" value="1"/>
</dbReference>
<evidence type="ECO:0000313" key="2">
    <source>
        <dbReference type="EMBL" id="OGN09596.1"/>
    </source>
</evidence>
<proteinExistence type="predicted"/>
<dbReference type="Proteomes" id="UP000178908">
    <property type="component" value="Unassembled WGS sequence"/>
</dbReference>
<protein>
    <recommendedName>
        <fullName evidence="1">Glycosyltransferase 2-like domain-containing protein</fullName>
    </recommendedName>
</protein>
<dbReference type="EMBL" id="MGJO01000018">
    <property type="protein sequence ID" value="OGN09596.1"/>
    <property type="molecule type" value="Genomic_DNA"/>
</dbReference>
<evidence type="ECO:0000313" key="3">
    <source>
        <dbReference type="Proteomes" id="UP000178908"/>
    </source>
</evidence>
<gene>
    <name evidence="2" type="ORF">A3C61_01590</name>
</gene>
<dbReference type="PANTHER" id="PTHR43179:SF7">
    <property type="entry name" value="RHAMNOSYLTRANSFERASE WBBL"/>
    <property type="match status" value="1"/>
</dbReference>
<comment type="caution">
    <text evidence="2">The sequence shown here is derived from an EMBL/GenBank/DDBJ whole genome shotgun (WGS) entry which is preliminary data.</text>
</comment>
<organism evidence="2 3">
    <name type="scientific">Candidatus Yanofskybacteria bacterium RIFCSPHIGHO2_02_FULL_39_10</name>
    <dbReference type="NCBI Taxonomy" id="1802674"/>
    <lineage>
        <taxon>Bacteria</taxon>
        <taxon>Candidatus Yanofskyibacteriota</taxon>
    </lineage>
</organism>
<dbReference type="PANTHER" id="PTHR43179">
    <property type="entry name" value="RHAMNOSYLTRANSFERASE WBBL"/>
    <property type="match status" value="1"/>
</dbReference>
<accession>A0A1F8FBG6</accession>
<sequence length="256" mass="29634">MTLQLNFSKEIIVIDISSTIETRNVISEFPEARAICFKENIGYTKGVNEGIKNSNGDAVLILNSDIIPLKNSIENMYEYLSRNNDVGIVGPQLLNFDGTPQVSFFRLPSPWTLIYRRTFLGRLPAGKNHLDNFTMKNIDHSKLHPTDWLMGSAFMVNRKAIDKVGPMDENMFLYMSDVDWPRRFWENGYRVLYYPDSKLYHYHKRDSKGRFGILDILIKKESRWHIIDAIRYFKKHGISTRLARASGEARAKSFSA</sequence>
<reference evidence="2 3" key="1">
    <citation type="journal article" date="2016" name="Nat. Commun.">
        <title>Thousands of microbial genomes shed light on interconnected biogeochemical processes in an aquifer system.</title>
        <authorList>
            <person name="Anantharaman K."/>
            <person name="Brown C.T."/>
            <person name="Hug L.A."/>
            <person name="Sharon I."/>
            <person name="Castelle C.J."/>
            <person name="Probst A.J."/>
            <person name="Thomas B.C."/>
            <person name="Singh A."/>
            <person name="Wilkins M.J."/>
            <person name="Karaoz U."/>
            <person name="Brodie E.L."/>
            <person name="Williams K.H."/>
            <person name="Hubbard S.S."/>
            <person name="Banfield J.F."/>
        </authorList>
    </citation>
    <scope>NUCLEOTIDE SEQUENCE [LARGE SCALE GENOMIC DNA]</scope>
</reference>
<name>A0A1F8FBG6_9BACT</name>
<evidence type="ECO:0000259" key="1">
    <source>
        <dbReference type="Pfam" id="PF00535"/>
    </source>
</evidence>
<feature type="domain" description="Glycosyltransferase 2-like" evidence="1">
    <location>
        <begin position="9"/>
        <end position="163"/>
    </location>
</feature>
<dbReference type="InterPro" id="IPR001173">
    <property type="entry name" value="Glyco_trans_2-like"/>
</dbReference>
<dbReference type="AlphaFoldDB" id="A0A1F8FBG6"/>